<sequence>MKILFITLSLLLSSSLFASARGIFFKKGNESINIYSLEHLKSLFKVHQVSIYNPSTRKTETYNAFSVNAVFKKAFSEKIDWKSSFAFTIHTRDQYKPIIETYKFLQREAYLAFERTDLAPFRAITEYGEKLKDLSPFYLIWIEDKEKVPSRRRSHWPYQVTGFSISGLPPKYLIPGPKASKKISYGYKNVRKHCLACHTINGFGSKKAGELVSNGLVEFYSDKKLMRFISKPRNINPLSKMPIFSPKIDHRTDRIRNIVHYLRYITKKNKSLEMSNGRIDKTKKLNKALKSL</sequence>
<feature type="chain" id="PRO_5012418528" description="Cytochrome c domain-containing protein" evidence="5">
    <location>
        <begin position="21"/>
        <end position="292"/>
    </location>
</feature>
<evidence type="ECO:0000313" key="8">
    <source>
        <dbReference type="Proteomes" id="UP000196531"/>
    </source>
</evidence>
<dbReference type="GO" id="GO:0009055">
    <property type="term" value="F:electron transfer activity"/>
    <property type="evidence" value="ECO:0007669"/>
    <property type="project" value="InterPro"/>
</dbReference>
<dbReference type="PROSITE" id="PS51007">
    <property type="entry name" value="CYTC"/>
    <property type="match status" value="1"/>
</dbReference>
<keyword evidence="5" id="KW-0732">Signal</keyword>
<evidence type="ECO:0000256" key="1">
    <source>
        <dbReference type="ARBA" id="ARBA00022617"/>
    </source>
</evidence>
<evidence type="ECO:0000259" key="6">
    <source>
        <dbReference type="PROSITE" id="PS51007"/>
    </source>
</evidence>
<evidence type="ECO:0000256" key="2">
    <source>
        <dbReference type="ARBA" id="ARBA00022723"/>
    </source>
</evidence>
<evidence type="ECO:0000256" key="5">
    <source>
        <dbReference type="SAM" id="SignalP"/>
    </source>
</evidence>
<dbReference type="SUPFAM" id="SSF46626">
    <property type="entry name" value="Cytochrome c"/>
    <property type="match status" value="1"/>
</dbReference>
<organism evidence="7 8">
    <name type="scientific">Halobacteriovorax marinus</name>
    <dbReference type="NCBI Taxonomy" id="97084"/>
    <lineage>
        <taxon>Bacteria</taxon>
        <taxon>Pseudomonadati</taxon>
        <taxon>Bdellovibrionota</taxon>
        <taxon>Bacteriovoracia</taxon>
        <taxon>Bacteriovoracales</taxon>
        <taxon>Halobacteriovoraceae</taxon>
        <taxon>Halobacteriovorax</taxon>
    </lineage>
</organism>
<keyword evidence="3 4" id="KW-0408">Iron</keyword>
<reference evidence="8" key="1">
    <citation type="journal article" date="2017" name="Proc. Natl. Acad. Sci. U.S.A.">
        <title>Simulation of Deepwater Horizon oil plume reveals substrate specialization within a complex community of hydrocarbon-degraders.</title>
        <authorList>
            <person name="Hu P."/>
            <person name="Dubinsky E.A."/>
            <person name="Probst A.J."/>
            <person name="Wang J."/>
            <person name="Sieber C.M.K."/>
            <person name="Tom L.M."/>
            <person name="Gardinali P."/>
            <person name="Banfield J.F."/>
            <person name="Atlas R.M."/>
            <person name="Andersen G.L."/>
        </authorList>
    </citation>
    <scope>NUCLEOTIDE SEQUENCE [LARGE SCALE GENOMIC DNA]</scope>
</reference>
<evidence type="ECO:0000256" key="3">
    <source>
        <dbReference type="ARBA" id="ARBA00023004"/>
    </source>
</evidence>
<keyword evidence="2 4" id="KW-0479">Metal-binding</keyword>
<dbReference type="Gene3D" id="1.10.760.10">
    <property type="entry name" value="Cytochrome c-like domain"/>
    <property type="match status" value="1"/>
</dbReference>
<dbReference type="GO" id="GO:0046872">
    <property type="term" value="F:metal ion binding"/>
    <property type="evidence" value="ECO:0007669"/>
    <property type="project" value="UniProtKB-KW"/>
</dbReference>
<keyword evidence="1 4" id="KW-0349">Heme</keyword>
<comment type="caution">
    <text evidence="7">The sequence shown here is derived from an EMBL/GenBank/DDBJ whole genome shotgun (WGS) entry which is preliminary data.</text>
</comment>
<dbReference type="InterPro" id="IPR009056">
    <property type="entry name" value="Cyt_c-like_dom"/>
</dbReference>
<dbReference type="Proteomes" id="UP000196531">
    <property type="component" value="Unassembled WGS sequence"/>
</dbReference>
<evidence type="ECO:0000256" key="4">
    <source>
        <dbReference type="PROSITE-ProRule" id="PRU00433"/>
    </source>
</evidence>
<protein>
    <recommendedName>
        <fullName evidence="6">Cytochrome c domain-containing protein</fullName>
    </recommendedName>
</protein>
<dbReference type="InterPro" id="IPR036909">
    <property type="entry name" value="Cyt_c-like_dom_sf"/>
</dbReference>
<proteinExistence type="predicted"/>
<name>A0A1Y5F6Z9_9BACT</name>
<accession>A0A1Y5F6Z9</accession>
<feature type="signal peptide" evidence="5">
    <location>
        <begin position="1"/>
        <end position="20"/>
    </location>
</feature>
<feature type="domain" description="Cytochrome c" evidence="6">
    <location>
        <begin position="181"/>
        <end position="266"/>
    </location>
</feature>
<dbReference type="AlphaFoldDB" id="A0A1Y5F6Z9"/>
<gene>
    <name evidence="7" type="ORF">A9Q84_09500</name>
</gene>
<dbReference type="GO" id="GO:0020037">
    <property type="term" value="F:heme binding"/>
    <property type="evidence" value="ECO:0007669"/>
    <property type="project" value="InterPro"/>
</dbReference>
<dbReference type="EMBL" id="MAAO01000006">
    <property type="protein sequence ID" value="OUR96574.1"/>
    <property type="molecule type" value="Genomic_DNA"/>
</dbReference>
<evidence type="ECO:0000313" key="7">
    <source>
        <dbReference type="EMBL" id="OUR96574.1"/>
    </source>
</evidence>